<evidence type="ECO:0000313" key="1">
    <source>
        <dbReference type="EMBL" id="TPD62748.1"/>
    </source>
</evidence>
<name>A0A501PRG3_9PROT</name>
<proteinExistence type="predicted"/>
<dbReference type="RefSeq" id="WP_139937998.1">
    <property type="nucleotide sequence ID" value="NZ_JBHSYP010000022.1"/>
</dbReference>
<reference evidence="2" key="1">
    <citation type="submission" date="2019-06" db="EMBL/GenBank/DDBJ databases">
        <title>The complete genome of Emcibacter congregatus ZYLT.</title>
        <authorList>
            <person name="Zhao Z."/>
        </authorList>
    </citation>
    <scope>NUCLEOTIDE SEQUENCE [LARGE SCALE GENOMIC DNA]</scope>
    <source>
        <strain evidence="2">MCCC 1A06723</strain>
    </source>
</reference>
<gene>
    <name evidence="1" type="ORF">FIV46_01330</name>
</gene>
<dbReference type="AlphaFoldDB" id="A0A501PRG3"/>
<comment type="caution">
    <text evidence="1">The sequence shown here is derived from an EMBL/GenBank/DDBJ whole genome shotgun (WGS) entry which is preliminary data.</text>
</comment>
<protein>
    <submittedName>
        <fullName evidence="1">Uncharacterized protein</fullName>
    </submittedName>
</protein>
<evidence type="ECO:0000313" key="2">
    <source>
        <dbReference type="Proteomes" id="UP000319148"/>
    </source>
</evidence>
<dbReference type="Proteomes" id="UP000319148">
    <property type="component" value="Unassembled WGS sequence"/>
</dbReference>
<keyword evidence="2" id="KW-1185">Reference proteome</keyword>
<accession>A0A501PRG3</accession>
<dbReference type="OrthoDB" id="9847809at2"/>
<sequence length="125" mass="14698">MFGLTKAQLTVIGFVLFFLAVTFGGELYNNWLYDKEQHLPRLVMRLEQADGQEFIVSISQKDYKEGMTDLMPLVDQLYPDREGLLMSETVDCLEFRTRIKETMAVAAKEELKQRWEYEACYPERK</sequence>
<organism evidence="1 2">
    <name type="scientific">Emcibacter nanhaiensis</name>
    <dbReference type="NCBI Taxonomy" id="1505037"/>
    <lineage>
        <taxon>Bacteria</taxon>
        <taxon>Pseudomonadati</taxon>
        <taxon>Pseudomonadota</taxon>
        <taxon>Alphaproteobacteria</taxon>
        <taxon>Emcibacterales</taxon>
        <taxon>Emcibacteraceae</taxon>
        <taxon>Emcibacter</taxon>
    </lineage>
</organism>
<dbReference type="EMBL" id="VFIY01000004">
    <property type="protein sequence ID" value="TPD62748.1"/>
    <property type="molecule type" value="Genomic_DNA"/>
</dbReference>